<evidence type="ECO:0000256" key="7">
    <source>
        <dbReference type="SAM" id="MobiDB-lite"/>
    </source>
</evidence>
<evidence type="ECO:0000256" key="2">
    <source>
        <dbReference type="ARBA" id="ARBA00022574"/>
    </source>
</evidence>
<protein>
    <submittedName>
        <fullName evidence="8">Denticleless</fullName>
    </submittedName>
</protein>
<dbReference type="PROSITE" id="PS50294">
    <property type="entry name" value="WD_REPEATS_REGION"/>
    <property type="match status" value="1"/>
</dbReference>
<dbReference type="InterPro" id="IPR051865">
    <property type="entry name" value="WD-repeat_CDT2_adapter"/>
</dbReference>
<evidence type="ECO:0000256" key="1">
    <source>
        <dbReference type="ARBA" id="ARBA00004906"/>
    </source>
</evidence>
<feature type="compositionally biased region" description="Polar residues" evidence="7">
    <location>
        <begin position="1"/>
        <end position="32"/>
    </location>
</feature>
<comment type="caution">
    <text evidence="8">The sequence shown here is derived from an EMBL/GenBank/DDBJ whole genome shotgun (WGS) entry which is preliminary data.</text>
</comment>
<dbReference type="PANTHER" id="PTHR22852">
    <property type="entry name" value="LETHAL 2 DENTICLELESS PROTEIN RETINOIC ACID-REGULATED NUCLEAR MATRIX-ASSOCIATED PROTEIN"/>
    <property type="match status" value="1"/>
</dbReference>
<dbReference type="PROSITE" id="PS00678">
    <property type="entry name" value="WD_REPEATS_1"/>
    <property type="match status" value="1"/>
</dbReference>
<dbReference type="Gene3D" id="2.130.10.10">
    <property type="entry name" value="YVTN repeat-like/Quinoprotein amine dehydrogenase"/>
    <property type="match status" value="2"/>
</dbReference>
<dbReference type="EMBL" id="LUEZ02000047">
    <property type="protein sequence ID" value="RDB23192.1"/>
    <property type="molecule type" value="Genomic_DNA"/>
</dbReference>
<keyword evidence="4" id="KW-0833">Ubl conjugation pathway</keyword>
<dbReference type="Proteomes" id="UP000076154">
    <property type="component" value="Unassembled WGS sequence"/>
</dbReference>
<evidence type="ECO:0000256" key="4">
    <source>
        <dbReference type="ARBA" id="ARBA00022786"/>
    </source>
</evidence>
<dbReference type="SMART" id="SM00320">
    <property type="entry name" value="WD40"/>
    <property type="match status" value="6"/>
</dbReference>
<comment type="pathway">
    <text evidence="1">Protein modification; protein ubiquitination.</text>
</comment>
<dbReference type="PROSITE" id="PS50082">
    <property type="entry name" value="WD_REPEATS_2"/>
    <property type="match status" value="2"/>
</dbReference>
<feature type="region of interest" description="Disordered" evidence="7">
    <location>
        <begin position="1"/>
        <end position="82"/>
    </location>
</feature>
<dbReference type="InParanoid" id="A0A369JPB0"/>
<evidence type="ECO:0000256" key="3">
    <source>
        <dbReference type="ARBA" id="ARBA00022737"/>
    </source>
</evidence>
<dbReference type="GO" id="GO:0005634">
    <property type="term" value="C:nucleus"/>
    <property type="evidence" value="ECO:0007669"/>
    <property type="project" value="TreeGrafter"/>
</dbReference>
<dbReference type="STRING" id="39966.A0A369JPB0"/>
<feature type="repeat" description="WD" evidence="6">
    <location>
        <begin position="478"/>
        <end position="507"/>
    </location>
</feature>
<keyword evidence="2 6" id="KW-0853">WD repeat</keyword>
<dbReference type="PANTHER" id="PTHR22852:SF0">
    <property type="entry name" value="DENTICLELESS PROTEIN HOMOLOG"/>
    <property type="match status" value="1"/>
</dbReference>
<dbReference type="PRINTS" id="PR00320">
    <property type="entry name" value="GPROTEINBRPT"/>
</dbReference>
<feature type="compositionally biased region" description="Acidic residues" evidence="7">
    <location>
        <begin position="64"/>
        <end position="82"/>
    </location>
</feature>
<evidence type="ECO:0000256" key="5">
    <source>
        <dbReference type="ARBA" id="ARBA00038344"/>
    </source>
</evidence>
<dbReference type="AlphaFoldDB" id="A0A369JPB0"/>
<feature type="compositionally biased region" description="Basic residues" evidence="7">
    <location>
        <begin position="301"/>
        <end position="311"/>
    </location>
</feature>
<evidence type="ECO:0000313" key="9">
    <source>
        <dbReference type="Proteomes" id="UP000076154"/>
    </source>
</evidence>
<evidence type="ECO:0000313" key="8">
    <source>
        <dbReference type="EMBL" id="RDB23192.1"/>
    </source>
</evidence>
<name>A0A369JPB0_HYPMA</name>
<dbReference type="FunCoup" id="A0A369JPB0">
    <property type="interactions" value="205"/>
</dbReference>
<gene>
    <name evidence="8" type="primary">dtl</name>
    <name evidence="8" type="ORF">Hypma_009614</name>
</gene>
<dbReference type="GO" id="GO:0030674">
    <property type="term" value="F:protein-macromolecule adaptor activity"/>
    <property type="evidence" value="ECO:0007669"/>
    <property type="project" value="TreeGrafter"/>
</dbReference>
<feature type="repeat" description="WD" evidence="6">
    <location>
        <begin position="237"/>
        <end position="272"/>
    </location>
</feature>
<comment type="similarity">
    <text evidence="5">Belongs to the WD repeat cdt2 family.</text>
</comment>
<feature type="region of interest" description="Disordered" evidence="7">
    <location>
        <begin position="293"/>
        <end position="313"/>
    </location>
</feature>
<evidence type="ECO:0000256" key="6">
    <source>
        <dbReference type="PROSITE-ProRule" id="PRU00221"/>
    </source>
</evidence>
<dbReference type="SUPFAM" id="SSF50978">
    <property type="entry name" value="WD40 repeat-like"/>
    <property type="match status" value="1"/>
</dbReference>
<keyword evidence="9" id="KW-1185">Reference proteome</keyword>
<reference evidence="8" key="1">
    <citation type="submission" date="2018-04" db="EMBL/GenBank/DDBJ databases">
        <title>Whole genome sequencing of Hypsizygus marmoreus.</title>
        <authorList>
            <person name="Choi I.-G."/>
            <person name="Min B."/>
            <person name="Kim J.-G."/>
            <person name="Kim S."/>
            <person name="Oh Y.-L."/>
            <person name="Kong W.-S."/>
            <person name="Park H."/>
            <person name="Jeong J."/>
            <person name="Song E.-S."/>
        </authorList>
    </citation>
    <scope>NUCLEOTIDE SEQUENCE [LARGE SCALE GENOMIC DNA]</scope>
    <source>
        <strain evidence="8">51987-8</strain>
    </source>
</reference>
<feature type="region of interest" description="Disordered" evidence="7">
    <location>
        <begin position="351"/>
        <end position="372"/>
    </location>
</feature>
<dbReference type="InterPro" id="IPR020472">
    <property type="entry name" value="WD40_PAC1"/>
</dbReference>
<dbReference type="InterPro" id="IPR036322">
    <property type="entry name" value="WD40_repeat_dom_sf"/>
</dbReference>
<dbReference type="GO" id="GO:0043161">
    <property type="term" value="P:proteasome-mediated ubiquitin-dependent protein catabolic process"/>
    <property type="evidence" value="ECO:0007669"/>
    <property type="project" value="TreeGrafter"/>
</dbReference>
<accession>A0A369JPB0</accession>
<dbReference type="InterPro" id="IPR019775">
    <property type="entry name" value="WD40_repeat_CS"/>
</dbReference>
<dbReference type="OrthoDB" id="2096344at2759"/>
<organism evidence="8 9">
    <name type="scientific">Hypsizygus marmoreus</name>
    <name type="common">White beech mushroom</name>
    <name type="synonym">Agaricus marmoreus</name>
    <dbReference type="NCBI Taxonomy" id="39966"/>
    <lineage>
        <taxon>Eukaryota</taxon>
        <taxon>Fungi</taxon>
        <taxon>Dikarya</taxon>
        <taxon>Basidiomycota</taxon>
        <taxon>Agaricomycotina</taxon>
        <taxon>Agaricomycetes</taxon>
        <taxon>Agaricomycetidae</taxon>
        <taxon>Agaricales</taxon>
        <taxon>Tricholomatineae</taxon>
        <taxon>Lyophyllaceae</taxon>
        <taxon>Hypsizygus</taxon>
    </lineage>
</organism>
<dbReference type="InterPro" id="IPR001680">
    <property type="entry name" value="WD40_rpt"/>
</dbReference>
<dbReference type="Pfam" id="PF00400">
    <property type="entry name" value="WD40"/>
    <property type="match status" value="3"/>
</dbReference>
<dbReference type="InterPro" id="IPR015943">
    <property type="entry name" value="WD40/YVTN_repeat-like_dom_sf"/>
</dbReference>
<sequence>MLPSPSSSPRAILENRTNVLRTPAQSKLSFSLPTPPEDRRAKRRAANTATGGLQKRIKLSLNDSCDESSDSEESESDSDVEMEDVALVSARSRRYTPFMTRTRAALRQPGMTRQECPSTRAILQSFVSSHKSDVYKCQSTDVNAYLTPPYACSYTHSAKNGGSPILAVATEQGSVHVLNTSRRKDWDPEPPRTTWQTHNNGIFDAKWNMDDTLLATCSGDQSTRITCSTTNNVTHVLRGHTSTVKCIAWDPNHKDLLSTGGRDGTICIWDLRMAGATEDDEPNVLAPVISIPGAHEEPKGKGRPRRGKHVPAPRSVTNLLYPEIGPYGLISSGSFDGILKYWDLRLPTSTRKTKSMKPKPPPTIYTSPIDPTTLHDSRRPRGIIRLAAGTGPTAGLVFALGADSRVHTYSLPSLEARKTGYVHENMQTNSFYVGLALSPCGRWLASGSTGTKGSTFLFDVTDAARVSPSAPVQKGVELKGQLGEVGAVDWAGTTLASCADDGTVRVWRPDIETYRACVESPDERKWDWSWAVGEL</sequence>
<keyword evidence="3" id="KW-0677">Repeat</keyword>
<proteinExistence type="inferred from homology"/>